<gene>
    <name evidence="2" type="ORF">MNBD_DELTA04-731</name>
</gene>
<dbReference type="Gene3D" id="3.60.20.10">
    <property type="entry name" value="Glutamine Phosphoribosylpyrophosphate, subunit 1, domain 1"/>
    <property type="match status" value="1"/>
</dbReference>
<dbReference type="InterPro" id="IPR029055">
    <property type="entry name" value="Ntn_hydrolases_N"/>
</dbReference>
<evidence type="ECO:0000313" key="2">
    <source>
        <dbReference type="EMBL" id="VAW35799.1"/>
    </source>
</evidence>
<dbReference type="SUPFAM" id="SSF56235">
    <property type="entry name" value="N-terminal nucleophile aminohydrolases (Ntn hydrolases)"/>
    <property type="match status" value="1"/>
</dbReference>
<organism evidence="2">
    <name type="scientific">hydrothermal vent metagenome</name>
    <dbReference type="NCBI Taxonomy" id="652676"/>
    <lineage>
        <taxon>unclassified sequences</taxon>
        <taxon>metagenomes</taxon>
        <taxon>ecological metagenomes</taxon>
    </lineage>
</organism>
<name>A0A3B0VG71_9ZZZZ</name>
<evidence type="ECO:0000259" key="1">
    <source>
        <dbReference type="PROSITE" id="PS51278"/>
    </source>
</evidence>
<dbReference type="EMBL" id="UOEY01000021">
    <property type="protein sequence ID" value="VAW35799.1"/>
    <property type="molecule type" value="Genomic_DNA"/>
</dbReference>
<sequence length="379" mass="42542">MCRLALKSADTPFSPYEILTAMEAMQEGYDGSGLGLLLRGVGFTDFNYQPDQVILSGIAHTEAALQRLNSFMGARGYELKYDHAMEVDSSLIEAKDRFKYLIRVYKVPGRDGLSRDQFEDRLMQTRLTLRKDGEDHGGDLTIFSFWPDVIMIKEVGWPLQIGNAMGLSDDRIKARVIMAQGRQNTNYGINLYACHPFFLQGISTMTNGENTAFVPIKEWLIGKNIPGYTGYQSDSEVFTHILHYVTRKLHLPLAAYKHVITPLKTEELDVHPQGDFLKGLRTSCRRLIIDGPNAVIATLADETCMLVMDHKKMRPATVGGKPGTWAIASEMCGIEAIVPDRDTSLDFQPMREHTVIIPPDRKELVIWSQSDPFTLPQAA</sequence>
<proteinExistence type="predicted"/>
<accession>A0A3B0VG71</accession>
<dbReference type="PROSITE" id="PS51278">
    <property type="entry name" value="GATASE_TYPE_2"/>
    <property type="match status" value="1"/>
</dbReference>
<protein>
    <submittedName>
        <fullName evidence="2">Glutamate synthase (NADPH)</fullName>
    </submittedName>
</protein>
<feature type="domain" description="Glutamine amidotransferase type-2" evidence="1">
    <location>
        <begin position="2"/>
        <end position="361"/>
    </location>
</feature>
<reference evidence="2" key="1">
    <citation type="submission" date="2018-06" db="EMBL/GenBank/DDBJ databases">
        <authorList>
            <person name="Zhirakovskaya E."/>
        </authorList>
    </citation>
    <scope>NUCLEOTIDE SEQUENCE</scope>
</reference>
<dbReference type="InterPro" id="IPR017932">
    <property type="entry name" value="GATase_2_dom"/>
</dbReference>
<dbReference type="AlphaFoldDB" id="A0A3B0VG71"/>